<dbReference type="Pfam" id="PF04253">
    <property type="entry name" value="TFR_dimer"/>
    <property type="match status" value="1"/>
</dbReference>
<evidence type="ECO:0000256" key="7">
    <source>
        <dbReference type="ARBA" id="ARBA00016899"/>
    </source>
</evidence>
<dbReference type="InterPro" id="IPR003137">
    <property type="entry name" value="PA_domain"/>
</dbReference>
<accession>A0A151M8S6</accession>
<dbReference type="SUPFAM" id="SSF53187">
    <property type="entry name" value="Zn-dependent exopeptidases"/>
    <property type="match status" value="1"/>
</dbReference>
<dbReference type="STRING" id="8496.A0A151M8S6"/>
<keyword evidence="8" id="KW-1003">Cell membrane</keyword>
<dbReference type="FunFam" id="1.20.930.40:FF:000002">
    <property type="entry name" value="Transferrin receptor protein 1"/>
    <property type="match status" value="1"/>
</dbReference>
<keyword evidence="15" id="KW-0735">Signal-anchor</keyword>
<organism evidence="28 29">
    <name type="scientific">Alligator mississippiensis</name>
    <name type="common">American alligator</name>
    <dbReference type="NCBI Taxonomy" id="8496"/>
    <lineage>
        <taxon>Eukaryota</taxon>
        <taxon>Metazoa</taxon>
        <taxon>Chordata</taxon>
        <taxon>Craniata</taxon>
        <taxon>Vertebrata</taxon>
        <taxon>Euteleostomi</taxon>
        <taxon>Archelosauria</taxon>
        <taxon>Archosauria</taxon>
        <taxon>Crocodylia</taxon>
        <taxon>Alligatoridae</taxon>
        <taxon>Alligatorinae</taxon>
        <taxon>Alligator</taxon>
    </lineage>
</organism>
<evidence type="ECO:0000256" key="18">
    <source>
        <dbReference type="ARBA" id="ARBA00023136"/>
    </source>
</evidence>
<dbReference type="GO" id="GO:0140298">
    <property type="term" value="P:endocytic iron import into cell"/>
    <property type="evidence" value="ECO:0007669"/>
    <property type="project" value="TreeGrafter"/>
</dbReference>
<evidence type="ECO:0000256" key="15">
    <source>
        <dbReference type="ARBA" id="ARBA00022968"/>
    </source>
</evidence>
<evidence type="ECO:0000256" key="11">
    <source>
        <dbReference type="ARBA" id="ARBA00022583"/>
    </source>
</evidence>
<evidence type="ECO:0000256" key="16">
    <source>
        <dbReference type="ARBA" id="ARBA00022989"/>
    </source>
</evidence>
<evidence type="ECO:0000256" key="5">
    <source>
        <dbReference type="ARBA" id="ARBA00005782"/>
    </source>
</evidence>
<evidence type="ECO:0000256" key="2">
    <source>
        <dbReference type="ARBA" id="ARBA00004401"/>
    </source>
</evidence>
<dbReference type="PRINTS" id="PR00272">
    <property type="entry name" value="ERYTHROPTN"/>
</dbReference>
<feature type="domain" description="PA" evidence="25">
    <location>
        <begin position="466"/>
        <end position="534"/>
    </location>
</feature>
<protein>
    <recommendedName>
        <fullName evidence="6">Erythropoietin</fullName>
    </recommendedName>
    <alternativeName>
        <fullName evidence="7">Transferrin receptor protein 1</fullName>
    </alternativeName>
</protein>
<dbReference type="CDD" id="cd02128">
    <property type="entry name" value="PA_TfR"/>
    <property type="match status" value="1"/>
</dbReference>
<dbReference type="Proteomes" id="UP000050525">
    <property type="component" value="Unassembled WGS sequence"/>
</dbReference>
<evidence type="ECO:0000313" key="28">
    <source>
        <dbReference type="EMBL" id="KYO20899.1"/>
    </source>
</evidence>
<dbReference type="GO" id="GO:0005128">
    <property type="term" value="F:erythropoietin receptor binding"/>
    <property type="evidence" value="ECO:0007669"/>
    <property type="project" value="InterPro"/>
</dbReference>
<evidence type="ECO:0000256" key="23">
    <source>
        <dbReference type="ARBA" id="ARBA00023288"/>
    </source>
</evidence>
<feature type="transmembrane region" description="Helical" evidence="24">
    <location>
        <begin position="302"/>
        <end position="323"/>
    </location>
</feature>
<keyword evidence="19" id="KW-0564">Palmitate</keyword>
<keyword evidence="17" id="KW-0265">Erythrocyte maturation</keyword>
<keyword evidence="18 24" id="KW-0472">Membrane</keyword>
<evidence type="ECO:0000259" key="25">
    <source>
        <dbReference type="Pfam" id="PF02225"/>
    </source>
</evidence>
<evidence type="ECO:0000256" key="3">
    <source>
        <dbReference type="ARBA" id="ARBA00004613"/>
    </source>
</evidence>
<dbReference type="Pfam" id="PF04389">
    <property type="entry name" value="Peptidase_M28"/>
    <property type="match status" value="1"/>
</dbReference>
<reference evidence="28 29" key="1">
    <citation type="journal article" date="2012" name="Genome Biol.">
        <title>Sequencing three crocodilian genomes to illuminate the evolution of archosaurs and amniotes.</title>
        <authorList>
            <person name="St John J.A."/>
            <person name="Braun E.L."/>
            <person name="Isberg S.R."/>
            <person name="Miles L.G."/>
            <person name="Chong A.Y."/>
            <person name="Gongora J."/>
            <person name="Dalzell P."/>
            <person name="Moran C."/>
            <person name="Bed'hom B."/>
            <person name="Abzhanov A."/>
            <person name="Burgess S.C."/>
            <person name="Cooksey A.M."/>
            <person name="Castoe T.A."/>
            <person name="Crawford N.G."/>
            <person name="Densmore L.D."/>
            <person name="Drew J.C."/>
            <person name="Edwards S.V."/>
            <person name="Faircloth B.C."/>
            <person name="Fujita M.K."/>
            <person name="Greenwold M.J."/>
            <person name="Hoffmann F.G."/>
            <person name="Howard J.M."/>
            <person name="Iguchi T."/>
            <person name="Janes D.E."/>
            <person name="Khan S.Y."/>
            <person name="Kohno S."/>
            <person name="de Koning A.J."/>
            <person name="Lance S.L."/>
            <person name="McCarthy F.M."/>
            <person name="McCormack J.E."/>
            <person name="Merchant M.E."/>
            <person name="Peterson D.G."/>
            <person name="Pollock D.D."/>
            <person name="Pourmand N."/>
            <person name="Raney B.J."/>
            <person name="Roessler K.A."/>
            <person name="Sanford J.R."/>
            <person name="Sawyer R.H."/>
            <person name="Schmidt C.J."/>
            <person name="Triplett E.W."/>
            <person name="Tuberville T.D."/>
            <person name="Venegas-Anaya M."/>
            <person name="Howard J.T."/>
            <person name="Jarvis E.D."/>
            <person name="Guillette L.J.Jr."/>
            <person name="Glenn T.C."/>
            <person name="Green R.E."/>
            <person name="Ray D.A."/>
        </authorList>
    </citation>
    <scope>NUCLEOTIDE SEQUENCE [LARGE SCALE GENOMIC DNA]</scope>
    <source>
        <strain evidence="28">KSC_2009_1</strain>
    </source>
</reference>
<feature type="domain" description="Transferrin receptor-like dimerisation" evidence="26">
    <location>
        <begin position="900"/>
        <end position="1016"/>
    </location>
</feature>
<dbReference type="Pfam" id="PF02225">
    <property type="entry name" value="PA"/>
    <property type="match status" value="1"/>
</dbReference>
<dbReference type="InterPro" id="IPR001323">
    <property type="entry name" value="EPO_TPO"/>
</dbReference>
<dbReference type="Gene3D" id="1.20.1250.10">
    <property type="match status" value="1"/>
</dbReference>
<evidence type="ECO:0000259" key="26">
    <source>
        <dbReference type="Pfam" id="PF04253"/>
    </source>
</evidence>
<evidence type="ECO:0000256" key="19">
    <source>
        <dbReference type="ARBA" id="ARBA00023139"/>
    </source>
</evidence>
<comment type="similarity">
    <text evidence="5">Belongs to the EPO/TPO family.</text>
</comment>
<dbReference type="GO" id="GO:0042470">
    <property type="term" value="C:melanosome"/>
    <property type="evidence" value="ECO:0007669"/>
    <property type="project" value="UniProtKB-SubCell"/>
</dbReference>
<dbReference type="SUPFAM" id="SSF52025">
    <property type="entry name" value="PA domain"/>
    <property type="match status" value="1"/>
</dbReference>
<dbReference type="FunFam" id="3.40.630.10:FF:000101">
    <property type="entry name" value="N-acetylated alpha-linked acidic dipeptidase like 1"/>
    <property type="match status" value="1"/>
</dbReference>
<dbReference type="Pfam" id="PF00758">
    <property type="entry name" value="EPO_TPO"/>
    <property type="match status" value="1"/>
</dbReference>
<evidence type="ECO:0000256" key="8">
    <source>
        <dbReference type="ARBA" id="ARBA00022475"/>
    </source>
</evidence>
<dbReference type="Gene3D" id="1.20.930.40">
    <property type="entry name" value="Transferrin receptor-like, dimerisation domain"/>
    <property type="match status" value="1"/>
</dbReference>
<evidence type="ECO:0000256" key="9">
    <source>
        <dbReference type="ARBA" id="ARBA00022525"/>
    </source>
</evidence>
<comment type="caution">
    <text evidence="28">The sequence shown here is derived from an EMBL/GenBank/DDBJ whole genome shotgun (WGS) entry which is preliminary data.</text>
</comment>
<feature type="domain" description="Peptidase M28" evidence="27">
    <location>
        <begin position="639"/>
        <end position="837"/>
    </location>
</feature>
<dbReference type="InterPro" id="IPR039373">
    <property type="entry name" value="Peptidase_M28B"/>
</dbReference>
<evidence type="ECO:0000313" key="29">
    <source>
        <dbReference type="Proteomes" id="UP000050525"/>
    </source>
</evidence>
<dbReference type="CDD" id="cd09848">
    <property type="entry name" value="M28_TfR"/>
    <property type="match status" value="1"/>
</dbReference>
<dbReference type="InterPro" id="IPR007365">
    <property type="entry name" value="TFR-like_dimer_dom"/>
</dbReference>
<evidence type="ECO:0000256" key="13">
    <source>
        <dbReference type="ARBA" id="ARBA00022702"/>
    </source>
</evidence>
<dbReference type="FunFam" id="3.50.30.30:FF:000010">
    <property type="entry name" value="Transferrin receptor protein 1"/>
    <property type="match status" value="1"/>
</dbReference>
<dbReference type="GO" id="GO:0043249">
    <property type="term" value="P:erythrocyte maturation"/>
    <property type="evidence" value="ECO:0007669"/>
    <property type="project" value="UniProtKB-KW"/>
</dbReference>
<sequence>MEMSSPTRTPGFFRLYSKVISQPRCLGPSPVSAPSGPDAWVQALLNCITTISHPWSWIPVDTPCLSWTWSPPPTGPGDPLLQGILMTAPPRGHGALMGDAELDMGRLGLWTLLSMLLLMPGPVQAGAPRPMCDPRVLEMFIRETQDAEKAAAACGAACDLPDILMLPETKVNFNEWQQMSWPARVQEVWGGHTLLVTALCRARELVTEPGTRVTLERMHNVVRGVGQILRNHEAKVPLRGGTETPCLARAAMSAVRLLLHRAAGRTPPGAQYCREVGGGSVQVLIPLERPGGPRGARGRATAIACGLLGALLFFVLGCVLGAMGRRGAPQGCSGPQTELLAAGGNEEGVVLSPPGEPPLYWADLRGLLQRELSPQRLNARVRRASEGPHPPGSAQAQALAQWVLAELGACGLDRAWTDSHYVGLPRPHRLHPNMLLRLDPWGGILEQLPLEDPEAYCPYSAPGNGTGRLVYAHYGRPEDLAALRTAGADLYGHLVLVRVGEISFAEKVANAEAVGARGVLIYPDPADIPQDPPNLGLPPDTAVYGHVHLGSGDPYSPGFPSFNQTQFPPLRSSGLPRIPAQPISAATAARLLRTLTGPEAPRGWWGRLPAVPYHLGLGDPGVRVRLDVHNVKVTTLISNVFGCLQGRLEPDHYVIVGAQRDSLGPGAARAGVGTAVLLELTQALAAMVRHGFQLRRSLLFVSWDAGDFGSVGSTEWLEGYFSVLHLKAVAYISLDNAVLGDDKFIARTSPLLVSLIESIIKQVDSPSRSSQSIYEQVTASGRHWDSEVIRPLPMESSAYAFTAFGGVPAVEFSFVEDARPYPFLSTRADTYARLEAALGGRLPAVAEAVAEVVGHLLIRLSHDRILPLDYSCYGDVLLQHLAPLGRHEAQLQARGLTLGWLYSARGDLARAGEQLRRDILGSDEGNERLTRGFNLRIMRVEFSFLSPYVAPTETPFRHVLYGRGPHTLPALVAALARLPPAGTPAAPMDRDGDSDRELRRRLALLTWTLQAAANALAGNLWDMGSGF</sequence>
<evidence type="ECO:0000256" key="1">
    <source>
        <dbReference type="ARBA" id="ARBA00004223"/>
    </source>
</evidence>
<dbReference type="GO" id="GO:0004998">
    <property type="term" value="F:transferrin receptor activity"/>
    <property type="evidence" value="ECO:0007669"/>
    <property type="project" value="InterPro"/>
</dbReference>
<dbReference type="GO" id="GO:0009897">
    <property type="term" value="C:external side of plasma membrane"/>
    <property type="evidence" value="ECO:0007669"/>
    <property type="project" value="TreeGrafter"/>
</dbReference>
<proteinExistence type="inferred from homology"/>
<dbReference type="GO" id="GO:0033572">
    <property type="term" value="P:transferrin transport"/>
    <property type="evidence" value="ECO:0007669"/>
    <property type="project" value="InterPro"/>
</dbReference>
<keyword evidence="21 28" id="KW-0675">Receptor</keyword>
<evidence type="ECO:0000256" key="10">
    <source>
        <dbReference type="ARBA" id="ARBA00022553"/>
    </source>
</evidence>
<gene>
    <name evidence="28" type="primary">TFR2</name>
    <name evidence="28" type="ORF">Y1Q_0000226</name>
</gene>
<keyword evidence="11" id="KW-0254">Endocytosis</keyword>
<dbReference type="GO" id="GO:0005179">
    <property type="term" value="F:hormone activity"/>
    <property type="evidence" value="ECO:0007669"/>
    <property type="project" value="UniProtKB-KW"/>
</dbReference>
<evidence type="ECO:0000256" key="20">
    <source>
        <dbReference type="ARBA" id="ARBA00023157"/>
    </source>
</evidence>
<dbReference type="GO" id="GO:0005576">
    <property type="term" value="C:extracellular region"/>
    <property type="evidence" value="ECO:0007669"/>
    <property type="project" value="UniProtKB-SubCell"/>
</dbReference>
<comment type="similarity">
    <text evidence="4">Belongs to the peptidase M28 family. M28B subfamily.</text>
</comment>
<evidence type="ECO:0000256" key="12">
    <source>
        <dbReference type="ARBA" id="ARBA00022692"/>
    </source>
</evidence>
<dbReference type="PANTHER" id="PTHR10404">
    <property type="entry name" value="N-ACETYLATED-ALPHA-LINKED ACIDIC DIPEPTIDASE"/>
    <property type="match status" value="1"/>
</dbReference>
<evidence type="ECO:0000256" key="6">
    <source>
        <dbReference type="ARBA" id="ARBA00015421"/>
    </source>
</evidence>
<dbReference type="InterPro" id="IPR007484">
    <property type="entry name" value="Peptidase_M28"/>
</dbReference>
<keyword evidence="22" id="KW-0325">Glycoprotein</keyword>
<evidence type="ECO:0000256" key="4">
    <source>
        <dbReference type="ARBA" id="ARBA00005634"/>
    </source>
</evidence>
<name>A0A151M8S6_ALLMI</name>
<dbReference type="InterPro" id="IPR037324">
    <property type="entry name" value="TfR1/2_PA"/>
</dbReference>
<keyword evidence="12 24" id="KW-0812">Transmembrane</keyword>
<dbReference type="InterPro" id="IPR036757">
    <property type="entry name" value="TFR-like_dimer_dom_sf"/>
</dbReference>
<keyword evidence="23" id="KW-0449">Lipoprotein</keyword>
<evidence type="ECO:0000259" key="27">
    <source>
        <dbReference type="Pfam" id="PF04389"/>
    </source>
</evidence>
<keyword evidence="9" id="KW-0964">Secreted</keyword>
<dbReference type="InterPro" id="IPR009079">
    <property type="entry name" value="4_helix_cytokine-like_core"/>
</dbReference>
<dbReference type="AlphaFoldDB" id="A0A151M8S6"/>
<comment type="subcellular location">
    <subcellularLocation>
        <location evidence="2">Cell membrane</location>
        <topology evidence="2">Single-pass type II membrane protein</topology>
    </subcellularLocation>
    <subcellularLocation>
        <location evidence="1">Melanosome</location>
    </subcellularLocation>
    <subcellularLocation>
        <location evidence="3">Secreted</location>
    </subcellularLocation>
</comment>
<evidence type="ECO:0000256" key="14">
    <source>
        <dbReference type="ARBA" id="ARBA00022729"/>
    </source>
</evidence>
<dbReference type="SUPFAM" id="SSF47266">
    <property type="entry name" value="4-helical cytokines"/>
    <property type="match status" value="1"/>
</dbReference>
<keyword evidence="20" id="KW-1015">Disulfide bond</keyword>
<dbReference type="PANTHER" id="PTHR10404:SF33">
    <property type="entry name" value="TRANSFERRIN RECEPTOR PROTEIN 2"/>
    <property type="match status" value="1"/>
</dbReference>
<evidence type="ECO:0000256" key="22">
    <source>
        <dbReference type="ARBA" id="ARBA00023180"/>
    </source>
</evidence>
<dbReference type="EMBL" id="AKHW03006311">
    <property type="protein sequence ID" value="KYO20899.1"/>
    <property type="molecule type" value="Genomic_DNA"/>
</dbReference>
<keyword evidence="13" id="KW-0372">Hormone</keyword>
<dbReference type="SUPFAM" id="SSF47672">
    <property type="entry name" value="Transferrin receptor-like dimerisation domain"/>
    <property type="match status" value="1"/>
</dbReference>
<evidence type="ECO:0000256" key="21">
    <source>
        <dbReference type="ARBA" id="ARBA00023170"/>
    </source>
</evidence>
<dbReference type="Gene3D" id="3.50.30.30">
    <property type="match status" value="1"/>
</dbReference>
<dbReference type="Gene3D" id="3.40.630.10">
    <property type="entry name" value="Zn peptidases"/>
    <property type="match status" value="1"/>
</dbReference>
<evidence type="ECO:0000256" key="17">
    <source>
        <dbReference type="ARBA" id="ARBA00023057"/>
    </source>
</evidence>
<keyword evidence="16 24" id="KW-1133">Transmembrane helix</keyword>
<keyword evidence="14" id="KW-0732">Signal</keyword>
<keyword evidence="29" id="KW-1185">Reference proteome</keyword>
<dbReference type="InterPro" id="IPR046450">
    <property type="entry name" value="PA_dom_sf"/>
</dbReference>
<keyword evidence="10" id="KW-0597">Phosphoprotein</keyword>
<dbReference type="InterPro" id="IPR003013">
    <property type="entry name" value="Erythroptn"/>
</dbReference>
<evidence type="ECO:0000256" key="24">
    <source>
        <dbReference type="SAM" id="Phobius"/>
    </source>
</evidence>